<protein>
    <submittedName>
        <fullName evidence="11">TonB-dependent receptor</fullName>
    </submittedName>
</protein>
<dbReference type="SUPFAM" id="SSF49464">
    <property type="entry name" value="Carboxypeptidase regulatory domain-like"/>
    <property type="match status" value="1"/>
</dbReference>
<keyword evidence="3 8" id="KW-1134">Transmembrane beta strand</keyword>
<comment type="subcellular location">
    <subcellularLocation>
        <location evidence="1 8">Cell outer membrane</location>
        <topology evidence="1 8">Multi-pass membrane protein</topology>
    </subcellularLocation>
</comment>
<evidence type="ECO:0000256" key="7">
    <source>
        <dbReference type="ARBA" id="ARBA00023237"/>
    </source>
</evidence>
<evidence type="ECO:0000313" key="11">
    <source>
        <dbReference type="EMBL" id="WOK09303.1"/>
    </source>
</evidence>
<keyword evidence="12" id="KW-1185">Reference proteome</keyword>
<evidence type="ECO:0000256" key="9">
    <source>
        <dbReference type="SAM" id="SignalP"/>
    </source>
</evidence>
<feature type="domain" description="TonB-dependent receptor plug" evidence="10">
    <location>
        <begin position="234"/>
        <end position="324"/>
    </location>
</feature>
<name>A0ABZ0IW79_9BACT</name>
<evidence type="ECO:0000256" key="2">
    <source>
        <dbReference type="ARBA" id="ARBA00022448"/>
    </source>
</evidence>
<sequence length="892" mass="99999">MKKNYYCFVLLLLFVFDGNAQGTPDWKTKIEQLEKAFGIDIYYRNEWVDASKVTIPDTSLPRDQALQAFLAPLSLSYITYRKKLVVLLPDSTARKFASSSEDYGSQLKIPEGVTIIGDLKSFGTQRNATIRGRIIDANSGDPLIGANVMLVGTNRSTSTNEKGEYSFQVPVGLYDLLITTVGYIEERKPVAIVGDGQLSTELFDTTYELEEITIRERAFENNVTDAKMGINSIDVASIRRLPSFLGEADVIKSLTFLPGVSSVGEGSSGFNVRGGNFDQNLILMDGAPVFYPSHMLGFFSLINSEMVDNLTLYRGGVPAKYGGRISSVLDIRLKEGDKKRWNGNVGLGPITSKAFAEGPLIKNKASLALGVRVASADWILKRTRSIELRESGARYIDFQGTIDAFVTDKDKLRLSGYMSGDRFSFAQDAIYSYQNNIYSVSWTHSFPQNIYLKVNGASSDYDFEVENTETLREYIMQSGIHYKDVKADLTYDPGNGFQAEVGVLAGKYNIERGELEPTTISSLEAARSLQDMNGIEKAVYGSVEWKPASWLTLSAGSRYTTFDQKGPLKIYSYDPALARDDDAIIDSTSYAKGDVINTYSGFEPRGSASIKIAEEQSIKIGYNRMRQYINIVSNTAAVTPFDIWTTSSTHFKPVIGDQYGIGYFRNFTKNKLQTSVELFYKEVQNVTEYKNNADLFLKDNIETELLQGFGRSYGAEFLVQKDAGLLTGWVSYTYSRSLRTINGELEEQKINRGKEYAADFDKPHTLNIVSTYKLSRLWRFSGNFTYSTGRPTSYPIDKYVFNGIVVAQFSERNQFRVPDYHRLDIAFSVDGTNKRKAKVETSWTFSLYNVYGRKNAYSVFFSQRNSDPPVTPYKLAVLGIPFPSVTFNLKFL</sequence>
<evidence type="ECO:0000313" key="12">
    <source>
        <dbReference type="Proteomes" id="UP001302349"/>
    </source>
</evidence>
<organism evidence="11 12">
    <name type="scientific">Imperialibacter roseus</name>
    <dbReference type="NCBI Taxonomy" id="1324217"/>
    <lineage>
        <taxon>Bacteria</taxon>
        <taxon>Pseudomonadati</taxon>
        <taxon>Bacteroidota</taxon>
        <taxon>Cytophagia</taxon>
        <taxon>Cytophagales</taxon>
        <taxon>Flammeovirgaceae</taxon>
        <taxon>Imperialibacter</taxon>
    </lineage>
</organism>
<comment type="similarity">
    <text evidence="8">Belongs to the TonB-dependent receptor family.</text>
</comment>
<evidence type="ECO:0000256" key="6">
    <source>
        <dbReference type="ARBA" id="ARBA00023136"/>
    </source>
</evidence>
<keyword evidence="5 9" id="KW-0732">Signal</keyword>
<evidence type="ECO:0000259" key="10">
    <source>
        <dbReference type="Pfam" id="PF07715"/>
    </source>
</evidence>
<dbReference type="InterPro" id="IPR037066">
    <property type="entry name" value="Plug_dom_sf"/>
</dbReference>
<proteinExistence type="inferred from homology"/>
<evidence type="ECO:0000256" key="3">
    <source>
        <dbReference type="ARBA" id="ARBA00022452"/>
    </source>
</evidence>
<dbReference type="Proteomes" id="UP001302349">
    <property type="component" value="Chromosome"/>
</dbReference>
<dbReference type="Pfam" id="PF07715">
    <property type="entry name" value="Plug"/>
    <property type="match status" value="1"/>
</dbReference>
<accession>A0ABZ0IW79</accession>
<keyword evidence="2 8" id="KW-0813">Transport</keyword>
<keyword evidence="4 8" id="KW-0812">Transmembrane</keyword>
<dbReference type="PANTHER" id="PTHR30069">
    <property type="entry name" value="TONB-DEPENDENT OUTER MEMBRANE RECEPTOR"/>
    <property type="match status" value="1"/>
</dbReference>
<dbReference type="InterPro" id="IPR036942">
    <property type="entry name" value="Beta-barrel_TonB_sf"/>
</dbReference>
<dbReference type="Gene3D" id="2.60.40.1120">
    <property type="entry name" value="Carboxypeptidase-like, regulatory domain"/>
    <property type="match status" value="1"/>
</dbReference>
<keyword evidence="6 8" id="KW-0472">Membrane</keyword>
<dbReference type="Gene3D" id="2.40.170.20">
    <property type="entry name" value="TonB-dependent receptor, beta-barrel domain"/>
    <property type="match status" value="1"/>
</dbReference>
<evidence type="ECO:0000256" key="5">
    <source>
        <dbReference type="ARBA" id="ARBA00022729"/>
    </source>
</evidence>
<evidence type="ECO:0000256" key="8">
    <source>
        <dbReference type="PROSITE-ProRule" id="PRU01360"/>
    </source>
</evidence>
<evidence type="ECO:0000256" key="4">
    <source>
        <dbReference type="ARBA" id="ARBA00022692"/>
    </source>
</evidence>
<dbReference type="InterPro" id="IPR039426">
    <property type="entry name" value="TonB-dep_rcpt-like"/>
</dbReference>
<dbReference type="RefSeq" id="WP_317491923.1">
    <property type="nucleotide sequence ID" value="NZ_CP136051.1"/>
</dbReference>
<dbReference type="SUPFAM" id="SSF56935">
    <property type="entry name" value="Porins"/>
    <property type="match status" value="1"/>
</dbReference>
<feature type="chain" id="PRO_5045151928" evidence="9">
    <location>
        <begin position="23"/>
        <end position="892"/>
    </location>
</feature>
<dbReference type="EMBL" id="CP136051">
    <property type="protein sequence ID" value="WOK09303.1"/>
    <property type="molecule type" value="Genomic_DNA"/>
</dbReference>
<dbReference type="PANTHER" id="PTHR30069:SF29">
    <property type="entry name" value="HEMOGLOBIN AND HEMOGLOBIN-HAPTOGLOBIN-BINDING PROTEIN 1-RELATED"/>
    <property type="match status" value="1"/>
</dbReference>
<evidence type="ECO:0000256" key="1">
    <source>
        <dbReference type="ARBA" id="ARBA00004571"/>
    </source>
</evidence>
<dbReference type="PROSITE" id="PS52016">
    <property type="entry name" value="TONB_DEPENDENT_REC_3"/>
    <property type="match status" value="1"/>
</dbReference>
<dbReference type="Gene3D" id="2.170.130.10">
    <property type="entry name" value="TonB-dependent receptor, plug domain"/>
    <property type="match status" value="1"/>
</dbReference>
<feature type="signal peptide" evidence="9">
    <location>
        <begin position="1"/>
        <end position="22"/>
    </location>
</feature>
<dbReference type="Pfam" id="PF13715">
    <property type="entry name" value="CarbopepD_reg_2"/>
    <property type="match status" value="1"/>
</dbReference>
<dbReference type="InterPro" id="IPR012910">
    <property type="entry name" value="Plug_dom"/>
</dbReference>
<reference evidence="11 12" key="1">
    <citation type="journal article" date="2023" name="Microbiol. Resour. Announc.">
        <title>Complete Genome Sequence of Imperialibacter roseus strain P4T.</title>
        <authorList>
            <person name="Tizabi D.R."/>
            <person name="Bachvaroff T."/>
            <person name="Hill R.T."/>
        </authorList>
    </citation>
    <scope>NUCLEOTIDE SEQUENCE [LARGE SCALE GENOMIC DNA]</scope>
    <source>
        <strain evidence="11 12">P4T</strain>
    </source>
</reference>
<dbReference type="InterPro" id="IPR008969">
    <property type="entry name" value="CarboxyPept-like_regulatory"/>
</dbReference>
<gene>
    <name evidence="11" type="ORF">RT717_11705</name>
</gene>
<keyword evidence="7 8" id="KW-0998">Cell outer membrane</keyword>
<keyword evidence="11" id="KW-0675">Receptor</keyword>